<evidence type="ECO:0000256" key="5">
    <source>
        <dbReference type="ARBA" id="ARBA00022546"/>
    </source>
</evidence>
<evidence type="ECO:0000256" key="3">
    <source>
        <dbReference type="ARBA" id="ARBA00007701"/>
    </source>
</evidence>
<dbReference type="Gene3D" id="2.120.10.10">
    <property type="match status" value="1"/>
</dbReference>
<keyword evidence="12" id="KW-0735">Signal-anchor</keyword>
<keyword evidence="4" id="KW-1032">Host cell membrane</keyword>
<keyword evidence="8" id="KW-1161">Viral attachment to host cell</keyword>
<dbReference type="GO" id="GO:0046789">
    <property type="term" value="F:host cell surface receptor binding"/>
    <property type="evidence" value="ECO:0007669"/>
    <property type="project" value="InterPro"/>
</dbReference>
<evidence type="ECO:0000256" key="18">
    <source>
        <dbReference type="SAM" id="MobiDB-lite"/>
    </source>
</evidence>
<dbReference type="GO" id="GO:0055036">
    <property type="term" value="C:virion membrane"/>
    <property type="evidence" value="ECO:0007669"/>
    <property type="project" value="UniProtKB-SubCell"/>
</dbReference>
<dbReference type="InterPro" id="IPR000665">
    <property type="entry name" value="Hemagglutn/HN"/>
</dbReference>
<keyword evidence="15" id="KW-0325">Glycoprotein</keyword>
<dbReference type="EMBL" id="JX112711">
    <property type="protein sequence ID" value="AFY09793.1"/>
    <property type="molecule type" value="Viral_cRNA"/>
</dbReference>
<evidence type="ECO:0000256" key="9">
    <source>
        <dbReference type="ARBA" id="ARBA00022844"/>
    </source>
</evidence>
<dbReference type="KEGG" id="vg:37626950"/>
<evidence type="ECO:0000313" key="21">
    <source>
        <dbReference type="Proteomes" id="UP000144543"/>
    </source>
</evidence>
<keyword evidence="7 19" id="KW-0812">Transmembrane</keyword>
<accession>K9MZE3</accession>
<dbReference type="GO" id="GO:0004308">
    <property type="term" value="F:exo-alpha-sialidase activity"/>
    <property type="evidence" value="ECO:0007669"/>
    <property type="project" value="InterPro"/>
</dbReference>
<keyword evidence="11 17" id="KW-0261">Viral envelope protein</keyword>
<keyword evidence="9" id="KW-0946">Virion</keyword>
<organism evidence="20 21">
    <name type="scientific">Menangle virus</name>
    <dbReference type="NCBI Taxonomy" id="152219"/>
    <lineage>
        <taxon>Viruses</taxon>
        <taxon>Riboviria</taxon>
        <taxon>Orthornavirae</taxon>
        <taxon>Negarnaviricota</taxon>
        <taxon>Haploviricotina</taxon>
        <taxon>Monjiviricetes</taxon>
        <taxon>Mononegavirales</taxon>
        <taxon>Paramyxoviridae</taxon>
        <taxon>Rubulavirinae</taxon>
        <taxon>Pararubulavirus</taxon>
        <taxon>Pararubulavirus menangleense</taxon>
    </lineage>
</organism>
<evidence type="ECO:0000256" key="11">
    <source>
        <dbReference type="ARBA" id="ARBA00022879"/>
    </source>
</evidence>
<keyword evidence="16" id="KW-1160">Virus entry into host cell</keyword>
<comment type="similarity">
    <text evidence="3 17">Belongs to the paramyxoviruses hemagglutinin-neuraminidase family.</text>
</comment>
<proteinExistence type="inferred from homology"/>
<keyword evidence="5 17" id="KW-0348">Hemagglutinin</keyword>
<dbReference type="GO" id="GO:0019031">
    <property type="term" value="C:viral envelope"/>
    <property type="evidence" value="ECO:0007669"/>
    <property type="project" value="UniProtKB-KW"/>
</dbReference>
<evidence type="ECO:0000256" key="14">
    <source>
        <dbReference type="ARBA" id="ARBA00023136"/>
    </source>
</evidence>
<evidence type="ECO:0000256" key="19">
    <source>
        <dbReference type="SAM" id="Phobius"/>
    </source>
</evidence>
<evidence type="ECO:0000256" key="10">
    <source>
        <dbReference type="ARBA" id="ARBA00022870"/>
    </source>
</evidence>
<gene>
    <name evidence="20" type="primary">HN</name>
</gene>
<dbReference type="SUPFAM" id="SSF50939">
    <property type="entry name" value="Sialidases"/>
    <property type="match status" value="1"/>
</dbReference>
<keyword evidence="6" id="KW-0945">Host-virus interaction</keyword>
<dbReference type="OrthoDB" id="12739at10239"/>
<evidence type="ECO:0000256" key="15">
    <source>
        <dbReference type="ARBA" id="ARBA00023180"/>
    </source>
</evidence>
<protein>
    <submittedName>
        <fullName evidence="20">Attachment protein</fullName>
    </submittedName>
</protein>
<dbReference type="InterPro" id="IPR036278">
    <property type="entry name" value="Sialidase_sf"/>
</dbReference>
<sequence>MWNSIPQLVSDHDGAKGKFTDIPLQDDTDSQQPPGSKSTCRTLFRTVLIILSLIILVLGVTSTMFSAKYSGSCATNSQLLGVSNLINQIQKSIDSLISEVNQVSITTAVTLPVKIMDFGKSVTDQVTQMIRQCNTVCKGPGQKPGSQNVRIMPSNNLSTFQNINMSARGIAYQDVPLTFVRPIKNPKSCSRFPSYSVSFGVHCFANAVTDQTCELNQNTFYRVVLSVSKGNISDPSSLETKAETRTPKGTPVRTCSIISSVYGCYLLCSKATIPESEEMKTVGFSQMFILYLAMDSKRILYDNIVSSTSAIWSGLYPGEGAGIWHMGQLFFPLWGGIPFLTPLGQKILNSTLDIPEVGSKCKSALTTSPAKTKDMLFSPYYGENVMVFGFLTCYLLSNVPTNCHADYLNSTVLGFGSKAQFYDYRGIVYMYIQSAGWYPYTQIFRITLQLKQNRLQAKSIKRIEVTSTTRPGNLECSVLWNCPYICATGLFQAPWIVNSDAITPKEVDNMVFVQAWSADFTEFRKGILSLCSQVSCPINDLLSKDNSYMRDTTTYCFPQTVPNTLPCTSFVEWGGDSGNPINILEIHYEVIFVAS</sequence>
<dbReference type="Proteomes" id="UP000144543">
    <property type="component" value="Genome"/>
</dbReference>
<dbReference type="Pfam" id="PF00423">
    <property type="entry name" value="HN"/>
    <property type="match status" value="1"/>
</dbReference>
<dbReference type="RefSeq" id="YP_009512970.1">
    <property type="nucleotide sequence ID" value="NC_039197.1"/>
</dbReference>
<dbReference type="GO" id="GO:0046718">
    <property type="term" value="P:symbiont entry into host cell"/>
    <property type="evidence" value="ECO:0007669"/>
    <property type="project" value="UniProtKB-KW"/>
</dbReference>
<dbReference type="GeneID" id="37626950"/>
<evidence type="ECO:0000256" key="1">
    <source>
        <dbReference type="ARBA" id="ARBA00004208"/>
    </source>
</evidence>
<evidence type="ECO:0000256" key="17">
    <source>
        <dbReference type="RuleBase" id="RU004216"/>
    </source>
</evidence>
<feature type="transmembrane region" description="Helical" evidence="19">
    <location>
        <begin position="47"/>
        <end position="67"/>
    </location>
</feature>
<evidence type="ECO:0000256" key="13">
    <source>
        <dbReference type="ARBA" id="ARBA00022989"/>
    </source>
</evidence>
<evidence type="ECO:0000256" key="4">
    <source>
        <dbReference type="ARBA" id="ARBA00022511"/>
    </source>
</evidence>
<dbReference type="GO" id="GO:0019062">
    <property type="term" value="P:virion attachment to host cell"/>
    <property type="evidence" value="ECO:0007669"/>
    <property type="project" value="UniProtKB-KW"/>
</dbReference>
<evidence type="ECO:0000256" key="7">
    <source>
        <dbReference type="ARBA" id="ARBA00022692"/>
    </source>
</evidence>
<feature type="compositionally biased region" description="Basic and acidic residues" evidence="18">
    <location>
        <begin position="10"/>
        <end position="19"/>
    </location>
</feature>
<dbReference type="GO" id="GO:0020002">
    <property type="term" value="C:host cell plasma membrane"/>
    <property type="evidence" value="ECO:0007669"/>
    <property type="project" value="UniProtKB-SubCell"/>
</dbReference>
<dbReference type="InterPro" id="IPR016285">
    <property type="entry name" value="Hemagglutn-neuramid"/>
</dbReference>
<evidence type="ECO:0000256" key="12">
    <source>
        <dbReference type="ARBA" id="ARBA00022968"/>
    </source>
</evidence>
<evidence type="ECO:0000256" key="16">
    <source>
        <dbReference type="ARBA" id="ARBA00023296"/>
    </source>
</evidence>
<keyword evidence="13 19" id="KW-1133">Transmembrane helix</keyword>
<name>K9MZE3_9MONO</name>
<keyword evidence="10" id="KW-1043">Host membrane</keyword>
<evidence type="ECO:0000256" key="2">
    <source>
        <dbReference type="ARBA" id="ARBA00004336"/>
    </source>
</evidence>
<feature type="region of interest" description="Disordered" evidence="18">
    <location>
        <begin position="1"/>
        <end position="38"/>
    </location>
</feature>
<evidence type="ECO:0000256" key="8">
    <source>
        <dbReference type="ARBA" id="ARBA00022804"/>
    </source>
</evidence>
<evidence type="ECO:0000256" key="6">
    <source>
        <dbReference type="ARBA" id="ARBA00022581"/>
    </source>
</evidence>
<dbReference type="SMR" id="K9MZE3"/>
<evidence type="ECO:0000313" key="20">
    <source>
        <dbReference type="EMBL" id="AFY09793.1"/>
    </source>
</evidence>
<keyword evidence="14 19" id="KW-0472">Membrane</keyword>
<keyword evidence="21" id="KW-1185">Reference proteome</keyword>
<reference evidence="20 21" key="1">
    <citation type="journal article" date="2012" name="J. Gen. Virol.">
        <title>Evidence of bat origin for Menangle virus, a zoonotic paramyxovirus first isolated from diseased pigs.</title>
        <authorList>
            <person name="Barr J.A."/>
            <person name="Smith C."/>
            <person name="Marsh G.A."/>
            <person name="Field H."/>
            <person name="Wang L.F."/>
        </authorList>
    </citation>
    <scope>NUCLEOTIDE SEQUENCE [LARGE SCALE GENOMIC DNA]</scope>
    <source>
        <strain evidence="20">Australia/bat/2009/Cedar Grove</strain>
    </source>
</reference>
<comment type="subcellular location">
    <subcellularLocation>
        <location evidence="2">Host cell membrane</location>
        <topology evidence="2">Single-pass type II membrane protein</topology>
    </subcellularLocation>
    <subcellularLocation>
        <location evidence="1">Virion membrane</location>
        <topology evidence="1">Single-pass type II membrane protein</topology>
    </subcellularLocation>
</comment>
<dbReference type="CDD" id="cd15469">
    <property type="entry name" value="HN"/>
    <property type="match status" value="1"/>
</dbReference>